<reference evidence="2" key="2">
    <citation type="submission" date="2023-03" db="EMBL/GenBank/DDBJ databases">
        <authorList>
            <person name="Inwood S.N."/>
            <person name="Skelly J.G."/>
            <person name="Guhlin J."/>
            <person name="Harrop T.W.R."/>
            <person name="Goldson S.G."/>
            <person name="Dearden P.K."/>
        </authorList>
    </citation>
    <scope>NUCLEOTIDE SEQUENCE</scope>
    <source>
        <strain evidence="2">Lincoln</strain>
        <tissue evidence="2">Whole body</tissue>
    </source>
</reference>
<sequence length="123" mass="14298">MIKNNLVTIYIHAHNYVSISIMHSEEYKKKIRLNISAKNESSNEIAKRIINEIIANYDEAETIKKNDVNIDEAKETEDVNQENFNLQSILYACCVYICGLLIFIAIVTSIMAIFYFPYVRDRI</sequence>
<gene>
    <name evidence="2" type="ORF">PV327_010403</name>
</gene>
<evidence type="ECO:0000256" key="1">
    <source>
        <dbReference type="SAM" id="Phobius"/>
    </source>
</evidence>
<proteinExistence type="predicted"/>
<dbReference type="AlphaFoldDB" id="A0AA39FS67"/>
<keyword evidence="3" id="KW-1185">Reference proteome</keyword>
<dbReference type="EMBL" id="JAQQBR010000006">
    <property type="protein sequence ID" value="KAK0174651.1"/>
    <property type="molecule type" value="Genomic_DNA"/>
</dbReference>
<keyword evidence="1" id="KW-1133">Transmembrane helix</keyword>
<protein>
    <submittedName>
        <fullName evidence="2">Uncharacterized protein</fullName>
    </submittedName>
</protein>
<evidence type="ECO:0000313" key="2">
    <source>
        <dbReference type="EMBL" id="KAK0174651.1"/>
    </source>
</evidence>
<reference evidence="2" key="1">
    <citation type="journal article" date="2023" name="bioRxiv">
        <title>Scaffold-level genome assemblies of two parasitoid biocontrol wasps reveal the parthenogenesis mechanism and an associated novel virus.</title>
        <authorList>
            <person name="Inwood S."/>
            <person name="Skelly J."/>
            <person name="Guhlin J."/>
            <person name="Harrop T."/>
            <person name="Goldson S."/>
            <person name="Dearden P."/>
        </authorList>
    </citation>
    <scope>NUCLEOTIDE SEQUENCE</scope>
    <source>
        <strain evidence="2">Lincoln</strain>
        <tissue evidence="2">Whole body</tissue>
    </source>
</reference>
<dbReference type="Proteomes" id="UP001168972">
    <property type="component" value="Unassembled WGS sequence"/>
</dbReference>
<name>A0AA39FS67_MICHY</name>
<comment type="caution">
    <text evidence="2">The sequence shown here is derived from an EMBL/GenBank/DDBJ whole genome shotgun (WGS) entry which is preliminary data.</text>
</comment>
<keyword evidence="1" id="KW-0812">Transmembrane</keyword>
<evidence type="ECO:0000313" key="3">
    <source>
        <dbReference type="Proteomes" id="UP001168972"/>
    </source>
</evidence>
<feature type="transmembrane region" description="Helical" evidence="1">
    <location>
        <begin position="89"/>
        <end position="116"/>
    </location>
</feature>
<organism evidence="2 3">
    <name type="scientific">Microctonus hyperodae</name>
    <name type="common">Parasitoid wasp</name>
    <dbReference type="NCBI Taxonomy" id="165561"/>
    <lineage>
        <taxon>Eukaryota</taxon>
        <taxon>Metazoa</taxon>
        <taxon>Ecdysozoa</taxon>
        <taxon>Arthropoda</taxon>
        <taxon>Hexapoda</taxon>
        <taxon>Insecta</taxon>
        <taxon>Pterygota</taxon>
        <taxon>Neoptera</taxon>
        <taxon>Endopterygota</taxon>
        <taxon>Hymenoptera</taxon>
        <taxon>Apocrita</taxon>
        <taxon>Ichneumonoidea</taxon>
        <taxon>Braconidae</taxon>
        <taxon>Euphorinae</taxon>
        <taxon>Microctonus</taxon>
    </lineage>
</organism>
<keyword evidence="1" id="KW-0472">Membrane</keyword>
<accession>A0AA39FS67</accession>